<organism evidence="1">
    <name type="scientific">bioreactor metagenome</name>
    <dbReference type="NCBI Taxonomy" id="1076179"/>
    <lineage>
        <taxon>unclassified sequences</taxon>
        <taxon>metagenomes</taxon>
        <taxon>ecological metagenomes</taxon>
    </lineage>
</organism>
<name>A0A645IXX0_9ZZZZ</name>
<dbReference type="EMBL" id="VSSQ01120120">
    <property type="protein sequence ID" value="MPN53224.1"/>
    <property type="molecule type" value="Genomic_DNA"/>
</dbReference>
<sequence>MKKVILPQGKTLRLLALDLFGNREFWVYIYLQNKDKIPNPNRVPSGIELVLPDKSIYFINAADSQSVLKAKSLGTEILRTL</sequence>
<reference evidence="1" key="1">
    <citation type="submission" date="2019-08" db="EMBL/GenBank/DDBJ databases">
        <authorList>
            <person name="Kucharzyk K."/>
            <person name="Murdoch R.W."/>
            <person name="Higgins S."/>
            <person name="Loffler F."/>
        </authorList>
    </citation>
    <scope>NUCLEOTIDE SEQUENCE</scope>
</reference>
<accession>A0A645IXX0</accession>
<gene>
    <name evidence="1" type="ORF">SDC9_200888</name>
</gene>
<dbReference type="AlphaFoldDB" id="A0A645IXX0"/>
<comment type="caution">
    <text evidence="1">The sequence shown here is derived from an EMBL/GenBank/DDBJ whole genome shotgun (WGS) entry which is preliminary data.</text>
</comment>
<proteinExistence type="predicted"/>
<evidence type="ECO:0008006" key="2">
    <source>
        <dbReference type="Google" id="ProtNLM"/>
    </source>
</evidence>
<protein>
    <recommendedName>
        <fullName evidence="2">LysM domain-containing protein</fullName>
    </recommendedName>
</protein>
<evidence type="ECO:0000313" key="1">
    <source>
        <dbReference type="EMBL" id="MPN53224.1"/>
    </source>
</evidence>